<evidence type="ECO:0000313" key="2">
    <source>
        <dbReference type="Proteomes" id="UP001057402"/>
    </source>
</evidence>
<name>A0ACB9MFE0_9MYRT</name>
<evidence type="ECO:0000313" key="1">
    <source>
        <dbReference type="EMBL" id="KAI4321605.1"/>
    </source>
</evidence>
<gene>
    <name evidence="1" type="ORF">MLD38_034968</name>
</gene>
<organism evidence="1 2">
    <name type="scientific">Melastoma candidum</name>
    <dbReference type="NCBI Taxonomy" id="119954"/>
    <lineage>
        <taxon>Eukaryota</taxon>
        <taxon>Viridiplantae</taxon>
        <taxon>Streptophyta</taxon>
        <taxon>Embryophyta</taxon>
        <taxon>Tracheophyta</taxon>
        <taxon>Spermatophyta</taxon>
        <taxon>Magnoliopsida</taxon>
        <taxon>eudicotyledons</taxon>
        <taxon>Gunneridae</taxon>
        <taxon>Pentapetalae</taxon>
        <taxon>rosids</taxon>
        <taxon>malvids</taxon>
        <taxon>Myrtales</taxon>
        <taxon>Melastomataceae</taxon>
        <taxon>Melastomatoideae</taxon>
        <taxon>Melastomateae</taxon>
        <taxon>Melastoma</taxon>
    </lineage>
</organism>
<proteinExistence type="predicted"/>
<sequence length="1319" mass="145914">MDCHVSSAAPLRKLPGSTSIYDGVFGGTSVREGGVSSRAEDYAEVFAGGGGGQNECRRAAIPVLDLPCFQEGRLRVDVRRSSLDYLKIFGGGAAGGFVASYEEVVRRGEGTEVGVGRVKTKKPTLPLASNNHLDEASVQETPVLSRNEPKIFNVSYSKSNVGSNGKSNGTVHVAQLADIPGYSVIVEENCLFKRGKVNTEEVLKCNVVSDASEGMVKDVDCRSVPSDVYVKIPAEKASGKDFSQRRFSKEGSFSGEMLFDRCGFTVGKDSYKEGPLYNFSSASFDKKREINGRLSSRSISEGIDHSYSPPDLGSQLDANSAAAASVAALKIAIEKAQARIQLAKEIKEGKKVFDFEVRVNKKFDSEDKKGDKKKVKKECQSSKMLHQQDLDTRGHSVSEIPKPNLAEAELVSGEADEKLKKSISEESNAVMLGENCDRNGVDCWKGDVGNRKEEEEEEDLFEDARAEPYHPVRDELREVIGVKIENESDVLESNCGKSPSIDSAVGENAEAALDEELCHEKANSQLLTSIGAKENKEQMIPFELSEELTREKENAPDIFALSDDIASVKKCVFHFLSIPFENIPELKISKPNVNRESQQMIEHNLELCANDADDRKCGDNLSDEGIKEIKEDLGMKLENSEVEEQPEQYYDIFNREMQTEEPCTVEENSLEHPAASLKGKHENGAGEIYDNVIPRERSDQLAMKNYGDCQEAGEIDECSHCQEDKSGETVSDGSHMEDLKVWAEICDITETVEVPAIKTRRRHWMVEAQDVRRLINVLAANAGEPNVLEQLTGTPGGYERCEDQTADEITDDAKKEEDDDKIFLENVSPKSRDSECSPAEVASDSIIEGEITNEPVESIGSAFGDEELNLGNDVTEAYNSRENTPHIEEAYMDFQPTDDEASDRYDNNDSPAQGPSCEMEDDQVNESGVSDCSGPESEESVKEANLETGVELSDDDLCRFDEMVMEVHQLDGVSTEKQETHAVEVGIDDTEDKEKHQATQTAEATTAEGPDGEMHGKKSGRENAEEKAKEKEREKERQAVERAINEARQRAYAEAKQRAERAAVEKVNAEARQRGIAQAREKVGNSYSAKPSNKADDHRSVKAKIKAERAAVERATAEARERALEKALAEKRTAGDRDSKQGKKSHDQQHRSTGSSGNSRHPSTSDPCAGRSEGNDGESAERRKARLERHQRTAERAAKTLAEKNKRDLLAQREQAERNRLAETLDPEIKRWSSGKQGNLRALLSTLQYILGPDSGWQPVTLTEIVTNAAVRKAYKKATLYVHPDKLQQRGASLQQKYICEKVFDLLKDAWNKFSSEER</sequence>
<keyword evidence="2" id="KW-1185">Reference proteome</keyword>
<dbReference type="Proteomes" id="UP001057402">
    <property type="component" value="Chromosome 10"/>
</dbReference>
<comment type="caution">
    <text evidence="1">The sequence shown here is derived from an EMBL/GenBank/DDBJ whole genome shotgun (WGS) entry which is preliminary data.</text>
</comment>
<accession>A0ACB9MFE0</accession>
<protein>
    <submittedName>
        <fullName evidence="1">Uncharacterized protein</fullName>
    </submittedName>
</protein>
<dbReference type="EMBL" id="CM042889">
    <property type="protein sequence ID" value="KAI4321605.1"/>
    <property type="molecule type" value="Genomic_DNA"/>
</dbReference>
<reference evidence="2" key="1">
    <citation type="journal article" date="2023" name="Front. Plant Sci.">
        <title>Chromosomal-level genome assembly of Melastoma candidum provides insights into trichome evolution.</title>
        <authorList>
            <person name="Zhong Y."/>
            <person name="Wu W."/>
            <person name="Sun C."/>
            <person name="Zou P."/>
            <person name="Liu Y."/>
            <person name="Dai S."/>
            <person name="Zhou R."/>
        </authorList>
    </citation>
    <scope>NUCLEOTIDE SEQUENCE [LARGE SCALE GENOMIC DNA]</scope>
</reference>